<evidence type="ECO:0000313" key="2">
    <source>
        <dbReference type="EMBL" id="CAG5124828.1"/>
    </source>
</evidence>
<reference evidence="2" key="1">
    <citation type="submission" date="2021-04" db="EMBL/GenBank/DDBJ databases">
        <authorList>
            <consortium name="Molecular Ecology Group"/>
        </authorList>
    </citation>
    <scope>NUCLEOTIDE SEQUENCE</scope>
</reference>
<name>A0A8S3Z9G9_9EUPU</name>
<comment type="caution">
    <text evidence="2">The sequence shown here is derived from an EMBL/GenBank/DDBJ whole genome shotgun (WGS) entry which is preliminary data.</text>
</comment>
<gene>
    <name evidence="2" type="ORF">CUNI_LOCUS10386</name>
</gene>
<evidence type="ECO:0000256" key="1">
    <source>
        <dbReference type="SAM" id="SignalP"/>
    </source>
</evidence>
<dbReference type="AlphaFoldDB" id="A0A8S3Z9G9"/>
<protein>
    <submittedName>
        <fullName evidence="2">Uncharacterized protein</fullName>
    </submittedName>
</protein>
<keyword evidence="3" id="KW-1185">Reference proteome</keyword>
<accession>A0A8S3Z9G9</accession>
<dbReference type="OrthoDB" id="6157239at2759"/>
<sequence length="99" mass="12089">MFGRLFFLLVGVYSGVLANQKYRIPEVPTPTEAWERAKARFEERRRSRADDDRKHHHHPWFRKEFNSDFHNDPEVKDIFEKMKALQNKYWTQGRLPEEK</sequence>
<feature type="chain" id="PRO_5035736691" evidence="1">
    <location>
        <begin position="19"/>
        <end position="99"/>
    </location>
</feature>
<feature type="signal peptide" evidence="1">
    <location>
        <begin position="1"/>
        <end position="18"/>
    </location>
</feature>
<keyword evidence="1" id="KW-0732">Signal</keyword>
<organism evidence="2 3">
    <name type="scientific">Candidula unifasciata</name>
    <dbReference type="NCBI Taxonomy" id="100452"/>
    <lineage>
        <taxon>Eukaryota</taxon>
        <taxon>Metazoa</taxon>
        <taxon>Spiralia</taxon>
        <taxon>Lophotrochozoa</taxon>
        <taxon>Mollusca</taxon>
        <taxon>Gastropoda</taxon>
        <taxon>Heterobranchia</taxon>
        <taxon>Euthyneura</taxon>
        <taxon>Panpulmonata</taxon>
        <taxon>Eupulmonata</taxon>
        <taxon>Stylommatophora</taxon>
        <taxon>Helicina</taxon>
        <taxon>Helicoidea</taxon>
        <taxon>Geomitridae</taxon>
        <taxon>Candidula</taxon>
    </lineage>
</organism>
<dbReference type="EMBL" id="CAJHNH020001888">
    <property type="protein sequence ID" value="CAG5124828.1"/>
    <property type="molecule type" value="Genomic_DNA"/>
</dbReference>
<proteinExistence type="predicted"/>
<evidence type="ECO:0000313" key="3">
    <source>
        <dbReference type="Proteomes" id="UP000678393"/>
    </source>
</evidence>
<dbReference type="Proteomes" id="UP000678393">
    <property type="component" value="Unassembled WGS sequence"/>
</dbReference>